<proteinExistence type="predicted"/>
<dbReference type="RefSeq" id="WP_003985873.1">
    <property type="nucleotide sequence ID" value="NZ_CP043497.1"/>
</dbReference>
<evidence type="ECO:0000313" key="2">
    <source>
        <dbReference type="Proteomes" id="UP000829494"/>
    </source>
</evidence>
<dbReference type="GeneID" id="66853199"/>
<organism evidence="1 2">
    <name type="scientific">Streptomyces rimosus subsp. rimosus</name>
    <dbReference type="NCBI Taxonomy" id="132474"/>
    <lineage>
        <taxon>Bacteria</taxon>
        <taxon>Bacillati</taxon>
        <taxon>Actinomycetota</taxon>
        <taxon>Actinomycetes</taxon>
        <taxon>Kitasatosporales</taxon>
        <taxon>Streptomycetaceae</taxon>
        <taxon>Streptomyces</taxon>
    </lineage>
</organism>
<reference evidence="1 2" key="1">
    <citation type="submission" date="2022-03" db="EMBL/GenBank/DDBJ databases">
        <title>Complete genome of Streptomyces rimosus ssp. rimosus R7 (=ATCC 10970).</title>
        <authorList>
            <person name="Beganovic S."/>
            <person name="Ruckert C."/>
            <person name="Busche T."/>
            <person name="Kalinowski J."/>
            <person name="Wittmann C."/>
        </authorList>
    </citation>
    <scope>NUCLEOTIDE SEQUENCE [LARGE SCALE GENOMIC DNA]</scope>
    <source>
        <strain evidence="1 2">R7</strain>
    </source>
</reference>
<name>A0ABY3ZCX5_STRRM</name>
<protein>
    <submittedName>
        <fullName evidence="1">Uncharacterized protein</fullName>
    </submittedName>
</protein>
<dbReference type="SUPFAM" id="SSF54001">
    <property type="entry name" value="Cysteine proteinases"/>
    <property type="match status" value="1"/>
</dbReference>
<accession>A0ABY3ZCX5</accession>
<evidence type="ECO:0000313" key="1">
    <source>
        <dbReference type="EMBL" id="UNZ07658.1"/>
    </source>
</evidence>
<dbReference type="InterPro" id="IPR038765">
    <property type="entry name" value="Papain-like_cys_pep_sf"/>
</dbReference>
<dbReference type="Gene3D" id="3.90.1720.10">
    <property type="entry name" value="endopeptidase domain like (from Nostoc punctiforme)"/>
    <property type="match status" value="1"/>
</dbReference>
<gene>
    <name evidence="1" type="ORF">SRIMR7_36440</name>
</gene>
<sequence>MQHALPMPGDIGLTQISGNVGRLIRIGQWLNGNGFADYQHAFLVLPDGMIVEAEPGGATIRPLSAYDGANILYVCPEGLTDRQRDAIGAAGRRYEGVPYSFLDYLAIAVHRLRIPFPGLRRYVAATGHMICSQLVDQSYHDAGIHLFSDGRWPGYVTPGALFQRLADF</sequence>
<dbReference type="EMBL" id="CP094298">
    <property type="protein sequence ID" value="UNZ07658.1"/>
    <property type="molecule type" value="Genomic_DNA"/>
</dbReference>
<keyword evidence="2" id="KW-1185">Reference proteome</keyword>
<dbReference type="Proteomes" id="UP000829494">
    <property type="component" value="Chromosome"/>
</dbReference>